<organism evidence="2 3">
    <name type="scientific">Neisseria wadsworthii 9715</name>
    <dbReference type="NCBI Taxonomy" id="1030841"/>
    <lineage>
        <taxon>Bacteria</taxon>
        <taxon>Pseudomonadati</taxon>
        <taxon>Pseudomonadota</taxon>
        <taxon>Betaproteobacteria</taxon>
        <taxon>Neisseriales</taxon>
        <taxon>Neisseriaceae</taxon>
        <taxon>Neisseria</taxon>
    </lineage>
</organism>
<feature type="transmembrane region" description="Helical" evidence="1">
    <location>
        <begin position="92"/>
        <end position="112"/>
    </location>
</feature>
<proteinExistence type="predicted"/>
<protein>
    <submittedName>
        <fullName evidence="2">Uncharacterized protein</fullName>
    </submittedName>
</protein>
<dbReference type="EMBL" id="AGAZ01000067">
    <property type="protein sequence ID" value="EGZ44753.1"/>
    <property type="molecule type" value="Genomic_DNA"/>
</dbReference>
<accession>G4CSD7</accession>
<keyword evidence="1" id="KW-0812">Transmembrane</keyword>
<gene>
    <name evidence="2" type="ORF">HMPREF9370_1997</name>
</gene>
<feature type="transmembrane region" description="Helical" evidence="1">
    <location>
        <begin position="12"/>
        <end position="32"/>
    </location>
</feature>
<reference evidence="2 3" key="1">
    <citation type="submission" date="2011-06" db="EMBL/GenBank/DDBJ databases">
        <authorList>
            <person name="Muzny D."/>
            <person name="Qin X."/>
            <person name="Deng J."/>
            <person name="Jiang H."/>
            <person name="Liu Y."/>
            <person name="Qu J."/>
            <person name="Song X.-Z."/>
            <person name="Zhang L."/>
            <person name="Thornton R."/>
            <person name="Coyle M."/>
            <person name="Francisco L."/>
            <person name="Jackson L."/>
            <person name="Javaid M."/>
            <person name="Korchina V."/>
            <person name="Kovar C."/>
            <person name="Mata R."/>
            <person name="Mathew T."/>
            <person name="Ngo R."/>
            <person name="Nguyen L."/>
            <person name="Nguyen N."/>
            <person name="Okwuonu G."/>
            <person name="Ongeri F."/>
            <person name="Pham C."/>
            <person name="Simmons D."/>
            <person name="Wilczek-Boney K."/>
            <person name="Hale W."/>
            <person name="Jakkamsetti A."/>
            <person name="Pham P."/>
            <person name="Ruth R."/>
            <person name="San Lucas F."/>
            <person name="Warren J."/>
            <person name="Zhang J."/>
            <person name="Zhao Z."/>
            <person name="Zhou C."/>
            <person name="Zhu D."/>
            <person name="Lee S."/>
            <person name="Bess C."/>
            <person name="Blankenburg K."/>
            <person name="Forbes L."/>
            <person name="Fu Q."/>
            <person name="Gubbala S."/>
            <person name="Hirani K."/>
            <person name="Jayaseelan J.C."/>
            <person name="Lara F."/>
            <person name="Munidasa M."/>
            <person name="Palculict T."/>
            <person name="Patil S."/>
            <person name="Pu L.-L."/>
            <person name="Saada N."/>
            <person name="Tang L."/>
            <person name="Weissenberger G."/>
            <person name="Zhu Y."/>
            <person name="Hemphill L."/>
            <person name="Shang Y."/>
            <person name="Youmans B."/>
            <person name="Ayvaz T."/>
            <person name="Ross M."/>
            <person name="Santibanez J."/>
            <person name="Aqrawi P."/>
            <person name="Gross S."/>
            <person name="Joshi V."/>
            <person name="Fowler G."/>
            <person name="Nazareth L."/>
            <person name="Reid J."/>
            <person name="Worley K."/>
            <person name="Petrosino J."/>
            <person name="Highlander S."/>
            <person name="Gibbs R."/>
        </authorList>
    </citation>
    <scope>NUCLEOTIDE SEQUENCE [LARGE SCALE GENOMIC DNA]</scope>
    <source>
        <strain evidence="2 3">9715</strain>
    </source>
</reference>
<dbReference type="HOGENOM" id="CLU_1756412_0_0_4"/>
<name>G4CSD7_9NEIS</name>
<keyword evidence="1" id="KW-1133">Transmembrane helix</keyword>
<feature type="transmembrane region" description="Helical" evidence="1">
    <location>
        <begin position="62"/>
        <end position="80"/>
    </location>
</feature>
<evidence type="ECO:0000313" key="3">
    <source>
        <dbReference type="Proteomes" id="UP000005336"/>
    </source>
</evidence>
<evidence type="ECO:0000313" key="2">
    <source>
        <dbReference type="EMBL" id="EGZ44753.1"/>
    </source>
</evidence>
<dbReference type="Proteomes" id="UP000005336">
    <property type="component" value="Unassembled WGS sequence"/>
</dbReference>
<keyword evidence="1" id="KW-0472">Membrane</keyword>
<keyword evidence="3" id="KW-1185">Reference proteome</keyword>
<sequence>MEMDYPVSHVMSVIGVMTAASLLVSLACWALLGKPLQGVLKYLCDDPRDEVKEVSGSFWKRLYILLIMMVPLLMVLLFAPEFGKNIGFNLLYAMRAAFMGGVTVLLVLAFLVRRQIQFIQGNRESVEPKVAEQKFVIKPAAEVE</sequence>
<comment type="caution">
    <text evidence="2">The sequence shown here is derived from an EMBL/GenBank/DDBJ whole genome shotgun (WGS) entry which is preliminary data.</text>
</comment>
<dbReference type="AlphaFoldDB" id="G4CSD7"/>
<dbReference type="PATRIC" id="fig|1030841.3.peg.1988"/>
<evidence type="ECO:0000256" key="1">
    <source>
        <dbReference type="SAM" id="Phobius"/>
    </source>
</evidence>